<dbReference type="Gene3D" id="1.10.4100.10">
    <property type="entry name" value="2-methylcitrate dehydratase PrpD"/>
    <property type="match status" value="1"/>
</dbReference>
<gene>
    <name evidence="4" type="ORF">N864_22115</name>
</gene>
<evidence type="ECO:0000259" key="3">
    <source>
        <dbReference type="Pfam" id="PF19305"/>
    </source>
</evidence>
<feature type="domain" description="MmgE/PrpD N-terminal" evidence="2">
    <location>
        <begin position="7"/>
        <end position="223"/>
    </location>
</feature>
<dbReference type="InterPro" id="IPR036148">
    <property type="entry name" value="MmgE/PrpD_sf"/>
</dbReference>
<dbReference type="InterPro" id="IPR042188">
    <property type="entry name" value="MmgE/PrpD_sf_2"/>
</dbReference>
<evidence type="ECO:0008006" key="6">
    <source>
        <dbReference type="Google" id="ProtNLM"/>
    </source>
</evidence>
<proteinExistence type="inferred from homology"/>
<dbReference type="Pfam" id="PF19305">
    <property type="entry name" value="MmgE_PrpD_C"/>
    <property type="match status" value="1"/>
</dbReference>
<dbReference type="Gene3D" id="3.30.1330.120">
    <property type="entry name" value="2-methylcitrate dehydratase PrpD"/>
    <property type="match status" value="1"/>
</dbReference>
<feature type="domain" description="MmgE/PrpD C-terminal" evidence="3">
    <location>
        <begin position="248"/>
        <end position="396"/>
    </location>
</feature>
<dbReference type="EMBL" id="AWQS01000053">
    <property type="protein sequence ID" value="EWT06341.1"/>
    <property type="molecule type" value="Genomic_DNA"/>
</dbReference>
<dbReference type="GO" id="GO:0016829">
    <property type="term" value="F:lyase activity"/>
    <property type="evidence" value="ECO:0007669"/>
    <property type="project" value="InterPro"/>
</dbReference>
<accession>W9GJC0</accession>
<dbReference type="PANTHER" id="PTHR16943:SF8">
    <property type="entry name" value="2-METHYLCITRATE DEHYDRATASE"/>
    <property type="match status" value="1"/>
</dbReference>
<protein>
    <recommendedName>
        <fullName evidence="6">MmgE/PrpD family protein</fullName>
    </recommendedName>
</protein>
<reference evidence="5" key="1">
    <citation type="submission" date="2013-08" db="EMBL/GenBank/DDBJ databases">
        <title>Intrasporangium oryzae NRRL B-24470.</title>
        <authorList>
            <person name="Liu H."/>
            <person name="Wang G."/>
        </authorList>
    </citation>
    <scope>NUCLEOTIDE SEQUENCE [LARGE SCALE GENOMIC DNA]</scope>
    <source>
        <strain evidence="5">Q5-1</strain>
    </source>
</reference>
<dbReference type="Pfam" id="PF03972">
    <property type="entry name" value="MmgE_PrpD_N"/>
    <property type="match status" value="1"/>
</dbReference>
<evidence type="ECO:0000313" key="5">
    <source>
        <dbReference type="Proteomes" id="UP000019494"/>
    </source>
</evidence>
<keyword evidence="5" id="KW-1185">Reference proteome</keyword>
<organism evidence="4 5">
    <name type="scientific">Intrasporangium chromatireducens Q5-1</name>
    <dbReference type="NCBI Taxonomy" id="584657"/>
    <lineage>
        <taxon>Bacteria</taxon>
        <taxon>Bacillati</taxon>
        <taxon>Actinomycetota</taxon>
        <taxon>Actinomycetes</taxon>
        <taxon>Micrococcales</taxon>
        <taxon>Intrasporangiaceae</taxon>
        <taxon>Intrasporangium</taxon>
    </lineage>
</organism>
<name>W9GJC0_9MICO</name>
<dbReference type="AlphaFoldDB" id="W9GJC0"/>
<dbReference type="InterPro" id="IPR045337">
    <property type="entry name" value="MmgE_PrpD_C"/>
</dbReference>
<dbReference type="PANTHER" id="PTHR16943">
    <property type="entry name" value="2-METHYLCITRATE DEHYDRATASE-RELATED"/>
    <property type="match status" value="1"/>
</dbReference>
<comment type="caution">
    <text evidence="4">The sequence shown here is derived from an EMBL/GenBank/DDBJ whole genome shotgun (WGS) entry which is preliminary data.</text>
</comment>
<dbReference type="InterPro" id="IPR045336">
    <property type="entry name" value="MmgE_PrpD_N"/>
</dbReference>
<dbReference type="Proteomes" id="UP000019494">
    <property type="component" value="Unassembled WGS sequence"/>
</dbReference>
<sequence>MTSWCVLDEAARERVRQLVVDALALAAAGTANDDARRALAGLAAVAPGETTVPWTDLRLAAPQAALALSMLIHAWDFDDTHDEAVVHTATVVVPSALAAGAIAPVPGDGLLGAVAAGVQVFSRLARLVGARPGVIRTAGVGPVAAAVTAAHVFGLDEETTRAAAALAVGSTLSPSSRQAVVDGSVAKRLQPGFAAATGLTSAGLARAGLSGPHGWLTGDFGMLPGTDTTWAHLLAGPAEINDVAVKPYPACRYTHAALVAAHEVHATQPTLGAGDRVVVHVPAGAAYALVARPYAERGEPLVDAQFSIPWQIAAIWATGSYELQTLTRHLHDPRIPQLARQVEVRQDLPESAVMSGARLDLVRDGAVVATADADMPGAGAALPREVLGAKARSCLEVAGVADPGSAVERLFDLVDALPDLDADATTLALRELSPGAPIQQR</sequence>
<evidence type="ECO:0000259" key="2">
    <source>
        <dbReference type="Pfam" id="PF03972"/>
    </source>
</evidence>
<comment type="similarity">
    <text evidence="1">Belongs to the PrpD family.</text>
</comment>
<evidence type="ECO:0000256" key="1">
    <source>
        <dbReference type="ARBA" id="ARBA00006174"/>
    </source>
</evidence>
<dbReference type="SUPFAM" id="SSF103378">
    <property type="entry name" value="2-methylcitrate dehydratase PrpD"/>
    <property type="match status" value="1"/>
</dbReference>
<dbReference type="InterPro" id="IPR042183">
    <property type="entry name" value="MmgE/PrpD_sf_1"/>
</dbReference>
<evidence type="ECO:0000313" key="4">
    <source>
        <dbReference type="EMBL" id="EWT06341.1"/>
    </source>
</evidence>
<dbReference type="InterPro" id="IPR005656">
    <property type="entry name" value="MmgE_PrpD"/>
</dbReference>